<evidence type="ECO:0000313" key="5">
    <source>
        <dbReference type="Proteomes" id="UP001142055"/>
    </source>
</evidence>
<feature type="domain" description="Proteasome activator PA28 C-terminal" evidence="3">
    <location>
        <begin position="134"/>
        <end position="266"/>
    </location>
</feature>
<dbReference type="InterPro" id="IPR036997">
    <property type="entry name" value="PA28_C_sf"/>
</dbReference>
<dbReference type="InterPro" id="IPR036252">
    <property type="entry name" value="Proteasome_activ_sf"/>
</dbReference>
<evidence type="ECO:0000259" key="3">
    <source>
        <dbReference type="Pfam" id="PF02252"/>
    </source>
</evidence>
<reference evidence="4" key="1">
    <citation type="submission" date="2022-12" db="EMBL/GenBank/DDBJ databases">
        <title>Genome assemblies of Blomia tropicalis.</title>
        <authorList>
            <person name="Cui Y."/>
        </authorList>
    </citation>
    <scope>NUCLEOTIDE SEQUENCE</scope>
    <source>
        <tissue evidence="4">Adult mites</tissue>
    </source>
</reference>
<dbReference type="GO" id="GO:0061136">
    <property type="term" value="P:regulation of proteasomal protein catabolic process"/>
    <property type="evidence" value="ECO:0007669"/>
    <property type="project" value="TreeGrafter"/>
</dbReference>
<dbReference type="GO" id="GO:0005737">
    <property type="term" value="C:cytoplasm"/>
    <property type="evidence" value="ECO:0007669"/>
    <property type="project" value="TreeGrafter"/>
</dbReference>
<dbReference type="Gene3D" id="1.20.120.180">
    <property type="entry name" value="Proteasome activator pa28, C-terminal domain"/>
    <property type="match status" value="1"/>
</dbReference>
<evidence type="ECO:0000313" key="4">
    <source>
        <dbReference type="EMBL" id="KAJ6224472.1"/>
    </source>
</evidence>
<dbReference type="SUPFAM" id="SSF47216">
    <property type="entry name" value="Proteasome activator"/>
    <property type="match status" value="1"/>
</dbReference>
<name>A0A9Q0MHE8_BLOTA</name>
<accession>A0A9Q0MHE8</accession>
<dbReference type="OMA" id="INATIMK"/>
<comment type="caution">
    <text evidence="4">The sequence shown here is derived from an EMBL/GenBank/DDBJ whole genome shotgun (WGS) entry which is preliminary data.</text>
</comment>
<dbReference type="EMBL" id="JAPWDV010000001">
    <property type="protein sequence ID" value="KAJ6224472.1"/>
    <property type="molecule type" value="Genomic_DNA"/>
</dbReference>
<dbReference type="GO" id="GO:0061133">
    <property type="term" value="F:endopeptidase activator activity"/>
    <property type="evidence" value="ECO:0007669"/>
    <property type="project" value="TreeGrafter"/>
</dbReference>
<sequence>MFPCKKAKLGKGKSRTTQSLHRLRGTRMIRLNCPMQITTIKHRLVYDAFRTLFEQFPHKIGELKKLLNDVQYRMERGKDIITDNGIFNVPPSLRQLEREQQQQQQPKHEHSNMSTKMCNCNRQWQVYLNYDGYIKANQHLVQFVSQLESFYDFYTNWWNQFYYAVLLMKPQIQEENNLESEIQDSTFSFLSDIHSKINAFTDSVDICLDRFSMILKIQQFPHILDYRKDLAIFERETWFELYLTLKAFYSHFVLTYDCVAKNYDKLL</sequence>
<keyword evidence="2" id="KW-0647">Proteasome</keyword>
<comment type="similarity">
    <text evidence="1">Belongs to the PA28 family.</text>
</comment>
<dbReference type="InterPro" id="IPR003186">
    <property type="entry name" value="PA28_C"/>
</dbReference>
<organism evidence="4 5">
    <name type="scientific">Blomia tropicalis</name>
    <name type="common">Mite</name>
    <dbReference type="NCBI Taxonomy" id="40697"/>
    <lineage>
        <taxon>Eukaryota</taxon>
        <taxon>Metazoa</taxon>
        <taxon>Ecdysozoa</taxon>
        <taxon>Arthropoda</taxon>
        <taxon>Chelicerata</taxon>
        <taxon>Arachnida</taxon>
        <taxon>Acari</taxon>
        <taxon>Acariformes</taxon>
        <taxon>Sarcoptiformes</taxon>
        <taxon>Astigmata</taxon>
        <taxon>Glycyphagoidea</taxon>
        <taxon>Echimyopodidae</taxon>
        <taxon>Blomia</taxon>
    </lineage>
</organism>
<dbReference type="InterPro" id="IPR009077">
    <property type="entry name" value="Proteasome_activ_PA28"/>
</dbReference>
<evidence type="ECO:0000256" key="1">
    <source>
        <dbReference type="ARBA" id="ARBA00005883"/>
    </source>
</evidence>
<protein>
    <recommendedName>
        <fullName evidence="3">Proteasome activator PA28 C-terminal domain-containing protein</fullName>
    </recommendedName>
</protein>
<proteinExistence type="inferred from homology"/>
<keyword evidence="5" id="KW-1185">Reference proteome</keyword>
<dbReference type="PANTHER" id="PTHR10660">
    <property type="entry name" value="PROTEASOME REGULATOR PA28"/>
    <property type="match status" value="1"/>
</dbReference>
<dbReference type="PANTHER" id="PTHR10660:SF2">
    <property type="entry name" value="LD45860P"/>
    <property type="match status" value="1"/>
</dbReference>
<dbReference type="Proteomes" id="UP001142055">
    <property type="component" value="Chromosome 1"/>
</dbReference>
<dbReference type="AlphaFoldDB" id="A0A9Q0MHE8"/>
<dbReference type="GO" id="GO:0008537">
    <property type="term" value="C:proteasome activator complex"/>
    <property type="evidence" value="ECO:0007669"/>
    <property type="project" value="InterPro"/>
</dbReference>
<gene>
    <name evidence="4" type="ORF">RDWZM_003017</name>
</gene>
<dbReference type="GO" id="GO:0005654">
    <property type="term" value="C:nucleoplasm"/>
    <property type="evidence" value="ECO:0007669"/>
    <property type="project" value="TreeGrafter"/>
</dbReference>
<dbReference type="GO" id="GO:2000045">
    <property type="term" value="P:regulation of G1/S transition of mitotic cell cycle"/>
    <property type="evidence" value="ECO:0007669"/>
    <property type="project" value="TreeGrafter"/>
</dbReference>
<dbReference type="Pfam" id="PF02252">
    <property type="entry name" value="PA28_C"/>
    <property type="match status" value="1"/>
</dbReference>
<evidence type="ECO:0000256" key="2">
    <source>
        <dbReference type="ARBA" id="ARBA00022942"/>
    </source>
</evidence>